<dbReference type="Proteomes" id="UP000235114">
    <property type="component" value="Unassembled WGS sequence"/>
</dbReference>
<keyword evidence="3" id="KW-0812">Transmembrane</keyword>
<comment type="subcellular location">
    <subcellularLocation>
        <location evidence="1">Cell membrane</location>
        <topology evidence="1">Multi-pass membrane protein</topology>
    </subcellularLocation>
</comment>
<evidence type="ECO:0000256" key="5">
    <source>
        <dbReference type="ARBA" id="ARBA00023136"/>
    </source>
</evidence>
<name>A0A2N5GMZ2_9BACI</name>
<reference evidence="8 10" key="2">
    <citation type="submission" date="2017-12" db="EMBL/GenBank/DDBJ databases">
        <title>Comparative Functional Genomics of Dry Heat Resistant strains isolated from the Viking Spacecraft.</title>
        <authorList>
            <person name="Seuylemezian A."/>
            <person name="Cooper K."/>
            <person name="Vaishampayan P."/>
        </authorList>
    </citation>
    <scope>NUCLEOTIDE SEQUENCE [LARGE SCALE GENOMIC DNA]</scope>
    <source>
        <strain evidence="8 10">ATCC 29669</strain>
    </source>
</reference>
<dbReference type="OrthoDB" id="145485at2"/>
<dbReference type="PANTHER" id="PTHR34697:SF2">
    <property type="entry name" value="PHOSPHATIDYLGLYCEROL LYSYLTRANSFERASE"/>
    <property type="match status" value="1"/>
</dbReference>
<evidence type="ECO:0000256" key="1">
    <source>
        <dbReference type="ARBA" id="ARBA00004651"/>
    </source>
</evidence>
<dbReference type="InterPro" id="IPR024320">
    <property type="entry name" value="LPG_synthase_C"/>
</dbReference>
<accession>A0A2N5GMZ2</accession>
<evidence type="ECO:0000256" key="4">
    <source>
        <dbReference type="ARBA" id="ARBA00022989"/>
    </source>
</evidence>
<keyword evidence="2" id="KW-1003">Cell membrane</keyword>
<evidence type="ECO:0000313" key="9">
    <source>
        <dbReference type="Proteomes" id="UP000234951"/>
    </source>
</evidence>
<dbReference type="AlphaFoldDB" id="A0A2N5GMZ2"/>
<comment type="caution">
    <text evidence="7">The sequence shown here is derived from an EMBL/GenBank/DDBJ whole genome shotgun (WGS) entry which is preliminary data.</text>
</comment>
<evidence type="ECO:0000313" key="10">
    <source>
        <dbReference type="Proteomes" id="UP000235114"/>
    </source>
</evidence>
<evidence type="ECO:0000256" key="2">
    <source>
        <dbReference type="ARBA" id="ARBA00022475"/>
    </source>
</evidence>
<evidence type="ECO:0000313" key="8">
    <source>
        <dbReference type="EMBL" id="PLS00722.1"/>
    </source>
</evidence>
<evidence type="ECO:0000256" key="3">
    <source>
        <dbReference type="ARBA" id="ARBA00022692"/>
    </source>
</evidence>
<dbReference type="PANTHER" id="PTHR34697">
    <property type="entry name" value="PHOSPHATIDYLGLYCEROL LYSYLTRANSFERASE"/>
    <property type="match status" value="1"/>
</dbReference>
<dbReference type="GO" id="GO:0016755">
    <property type="term" value="F:aminoacyltransferase activity"/>
    <property type="evidence" value="ECO:0007669"/>
    <property type="project" value="TreeGrafter"/>
</dbReference>
<dbReference type="EMBL" id="PGVD01000004">
    <property type="protein sequence ID" value="PLS00722.1"/>
    <property type="molecule type" value="Genomic_DNA"/>
</dbReference>
<sequence>MLLVYSLSLLFLITVYLFVKENRAIGSVQNETDLNEIWTFLEKYGGNHTSHLSFLNDKLFYWAKNEQVLLTYQKVGKTCVVLGDPVGKESFMKDAIKEFKQFCYRSGNEPVFYHVSPRFLDDYIQKGYHSVKVGEEARIRIPEFSTVGKKKTRLRTPINKFERNGYRFSVLFPPHSALLKNELKAVSDSWLGNRKEKGFSVGFFCENYLARFPLAIVAGPDGKIIAFATLACNQQLKNRTITIDLMRYLQDSPSGTMDFLFVSIFNWCKEQGYEWCSLGMSPLANLGESERFNLAELIGQFIYKRGNYLYNFKGLYEYKNKFEPLWESRYLVYKKHTLPIIFVQITLLIHRKRKADIKEAAVTYLKRRIRRAG</sequence>
<protein>
    <recommendedName>
        <fullName evidence="6">Phosphatidylglycerol lysyltransferase C-terminal domain-containing protein</fullName>
    </recommendedName>
</protein>
<reference evidence="7 9" key="1">
    <citation type="submission" date="2017-11" db="EMBL/GenBank/DDBJ databases">
        <title>Comparitive Functional Genomics of Dry Heat Resistant strains isolated from the Viking Spacecraft.</title>
        <authorList>
            <person name="Seuylemezian A."/>
            <person name="Cooper K."/>
            <person name="Vaishampayan P."/>
        </authorList>
    </citation>
    <scope>NUCLEOTIDE SEQUENCE [LARGE SCALE GENOMIC DNA]</scope>
    <source>
        <strain evidence="7 9">M4.6</strain>
    </source>
</reference>
<dbReference type="Proteomes" id="UP000234951">
    <property type="component" value="Unassembled WGS sequence"/>
</dbReference>
<gene>
    <name evidence="7" type="ORF">CU635_08885</name>
    <name evidence="8" type="ORF">CVD25_01265</name>
</gene>
<keyword evidence="5" id="KW-0472">Membrane</keyword>
<evidence type="ECO:0000313" key="7">
    <source>
        <dbReference type="EMBL" id="PLR83536.1"/>
    </source>
</evidence>
<dbReference type="GO" id="GO:0005886">
    <property type="term" value="C:plasma membrane"/>
    <property type="evidence" value="ECO:0007669"/>
    <property type="project" value="UniProtKB-SubCell"/>
</dbReference>
<dbReference type="GO" id="GO:0055091">
    <property type="term" value="P:phospholipid homeostasis"/>
    <property type="evidence" value="ECO:0007669"/>
    <property type="project" value="TreeGrafter"/>
</dbReference>
<proteinExistence type="predicted"/>
<feature type="domain" description="Phosphatidylglycerol lysyltransferase C-terminal" evidence="6">
    <location>
        <begin position="40"/>
        <end position="333"/>
    </location>
</feature>
<keyword evidence="10" id="KW-1185">Reference proteome</keyword>
<organism evidence="7 9">
    <name type="scientific">Bacillus canaveralius</name>
    <dbReference type="NCBI Taxonomy" id="1403243"/>
    <lineage>
        <taxon>Bacteria</taxon>
        <taxon>Bacillati</taxon>
        <taxon>Bacillota</taxon>
        <taxon>Bacilli</taxon>
        <taxon>Bacillales</taxon>
        <taxon>Bacillaceae</taxon>
        <taxon>Bacillus</taxon>
    </lineage>
</organism>
<dbReference type="SUPFAM" id="SSF55729">
    <property type="entry name" value="Acyl-CoA N-acyltransferases (Nat)"/>
    <property type="match status" value="1"/>
</dbReference>
<dbReference type="InterPro" id="IPR051211">
    <property type="entry name" value="PG_lysyltransferase"/>
</dbReference>
<dbReference type="EMBL" id="PGVA01000019">
    <property type="protein sequence ID" value="PLR83536.1"/>
    <property type="molecule type" value="Genomic_DNA"/>
</dbReference>
<dbReference type="InterPro" id="IPR016181">
    <property type="entry name" value="Acyl_CoA_acyltransferase"/>
</dbReference>
<dbReference type="Pfam" id="PF09924">
    <property type="entry name" value="LPG_synthase_C"/>
    <property type="match status" value="1"/>
</dbReference>
<dbReference type="RefSeq" id="WP_101577013.1">
    <property type="nucleotide sequence ID" value="NZ_PGVA01000019.1"/>
</dbReference>
<keyword evidence="4" id="KW-1133">Transmembrane helix</keyword>
<evidence type="ECO:0000259" key="6">
    <source>
        <dbReference type="Pfam" id="PF09924"/>
    </source>
</evidence>